<dbReference type="CDD" id="cd01651">
    <property type="entry name" value="RT_G2_intron"/>
    <property type="match status" value="1"/>
</dbReference>
<dbReference type="Gene3D" id="1.10.30.50">
    <property type="match status" value="1"/>
</dbReference>
<keyword evidence="2" id="KW-0548">Nucleotidyltransferase</keyword>
<dbReference type="InterPro" id="IPR002711">
    <property type="entry name" value="HNH"/>
</dbReference>
<proteinExistence type="predicted"/>
<name>A0ABT6I0F2_9ACTN</name>
<keyword evidence="2" id="KW-0808">Transferase</keyword>
<gene>
    <name evidence="2" type="primary">ltrA</name>
    <name evidence="2" type="ORF">QCN29_34940</name>
</gene>
<dbReference type="InterPro" id="IPR000477">
    <property type="entry name" value="RT_dom"/>
</dbReference>
<comment type="caution">
    <text evidence="2">The sequence shown here is derived from an EMBL/GenBank/DDBJ whole genome shotgun (WGS) entry which is preliminary data.</text>
</comment>
<organism evidence="2 3">
    <name type="scientific">Streptomyces chengmaiensis</name>
    <dbReference type="NCBI Taxonomy" id="3040919"/>
    <lineage>
        <taxon>Bacteria</taxon>
        <taxon>Bacillati</taxon>
        <taxon>Actinomycetota</taxon>
        <taxon>Actinomycetes</taxon>
        <taxon>Kitasatosporales</taxon>
        <taxon>Streptomycetaceae</taxon>
        <taxon>Streptomyces</taxon>
    </lineage>
</organism>
<keyword evidence="2" id="KW-0695">RNA-directed DNA polymerase</keyword>
<dbReference type="SUPFAM" id="SSF56672">
    <property type="entry name" value="DNA/RNA polymerases"/>
    <property type="match status" value="1"/>
</dbReference>
<dbReference type="Proteomes" id="UP001223144">
    <property type="component" value="Unassembled WGS sequence"/>
</dbReference>
<dbReference type="EC" id="2.7.7.49" evidence="2"/>
<dbReference type="InterPro" id="IPR043502">
    <property type="entry name" value="DNA/RNA_pol_sf"/>
</dbReference>
<dbReference type="EMBL" id="JARWBG010000088">
    <property type="protein sequence ID" value="MDH2393864.1"/>
    <property type="molecule type" value="Genomic_DNA"/>
</dbReference>
<dbReference type="GO" id="GO:0003964">
    <property type="term" value="F:RNA-directed DNA polymerase activity"/>
    <property type="evidence" value="ECO:0007669"/>
    <property type="project" value="UniProtKB-KW"/>
</dbReference>
<dbReference type="NCBIfam" id="TIGR04416">
    <property type="entry name" value="group_II_RT_mat"/>
    <property type="match status" value="1"/>
</dbReference>
<protein>
    <submittedName>
        <fullName evidence="2">Group II intron reverse transcriptase/maturase</fullName>
        <ecNumber evidence="2">2.7.7.49</ecNumber>
    </submittedName>
</protein>
<accession>A0ABT6I0F2</accession>
<feature type="domain" description="Reverse transcriptase" evidence="1">
    <location>
        <begin position="1"/>
        <end position="205"/>
    </location>
</feature>
<dbReference type="Pfam" id="PF01844">
    <property type="entry name" value="HNH"/>
    <property type="match status" value="1"/>
</dbReference>
<dbReference type="PROSITE" id="PS50878">
    <property type="entry name" value="RT_POL"/>
    <property type="match status" value="1"/>
</dbReference>
<dbReference type="InterPro" id="IPR013597">
    <property type="entry name" value="Mat_intron_G2"/>
</dbReference>
<dbReference type="Pfam" id="PF00078">
    <property type="entry name" value="RVT_1"/>
    <property type="match status" value="1"/>
</dbReference>
<dbReference type="InterPro" id="IPR030931">
    <property type="entry name" value="Group_II_RT_mat"/>
</dbReference>
<evidence type="ECO:0000259" key="1">
    <source>
        <dbReference type="PROSITE" id="PS50878"/>
    </source>
</evidence>
<evidence type="ECO:0000313" key="2">
    <source>
        <dbReference type="EMBL" id="MDH2393864.1"/>
    </source>
</evidence>
<dbReference type="InterPro" id="IPR051083">
    <property type="entry name" value="GrpII_Intron_Splice-Mob/Def"/>
</dbReference>
<dbReference type="RefSeq" id="WP_279933226.1">
    <property type="nucleotide sequence ID" value="NZ_JARWBG010000088.1"/>
</dbReference>
<dbReference type="InterPro" id="IPR003615">
    <property type="entry name" value="HNH_nuc"/>
</dbReference>
<reference evidence="2 3" key="1">
    <citation type="submission" date="2023-04" db="EMBL/GenBank/DDBJ databases">
        <title>Streptomyces chengmaiensis sp. nov. isolated from the stem of mangrove plant in Hainan.</title>
        <authorList>
            <person name="Huang X."/>
            <person name="Zhou S."/>
            <person name="Chu X."/>
            <person name="Xie Y."/>
            <person name="Lin Y."/>
        </authorList>
    </citation>
    <scope>NUCLEOTIDE SEQUENCE [LARGE SCALE GENOMIC DNA]</scope>
    <source>
        <strain evidence="2 3">HNM0663</strain>
    </source>
</reference>
<sequence>MPIIRDRVQQARVKNALEPEWEARFEAGSYGFRPGRSCHDAIEQIFRITSSRQARRAWVLDADLASAFDRINHDRLLEAIGDFPAREAIRRWLKAGVMDRGRFAPTEAGTPQGGVISPLLLNVALHGMEEAAGCRPDAGRNERLRSPRTIRYADDFVVFCRTEEDAWNVKKRLTEWLGPKGLTFNEEKTKVVHLDEGFDFLGFNVRKYSGKTLIKPSKEAVERITETVRETARSLCQAPTEEVVKRLNPVIKGWSTYYRGAVSSEIFSSLDNYVWKRMWRWAVRRHPRKSKQWIMDKYWGQFLYPTRKDRWIFGDKETGKYLCKFAWTNITRHTPVKGTASKDDPSLEEYWASRTRKRVHPQVDGANVYLAARQKGLCPLCGQDLIDGAGYEPDSVREWANWFQAKSRTIHRHHLVYRSRGGSNSTTNLVLIHAECHRQHHARDYHRNPEKVTNAQS</sequence>
<dbReference type="Pfam" id="PF08388">
    <property type="entry name" value="GIIM"/>
    <property type="match status" value="1"/>
</dbReference>
<dbReference type="CDD" id="cd00085">
    <property type="entry name" value="HNHc"/>
    <property type="match status" value="1"/>
</dbReference>
<dbReference type="PANTHER" id="PTHR34047:SF10">
    <property type="entry name" value="GROUP II INTRON-ASSOCIATED OPEN READING FRAME"/>
    <property type="match status" value="1"/>
</dbReference>
<dbReference type="PANTHER" id="PTHR34047">
    <property type="entry name" value="NUCLEAR INTRON MATURASE 1, MITOCHONDRIAL-RELATED"/>
    <property type="match status" value="1"/>
</dbReference>
<keyword evidence="3" id="KW-1185">Reference proteome</keyword>
<evidence type="ECO:0000313" key="3">
    <source>
        <dbReference type="Proteomes" id="UP001223144"/>
    </source>
</evidence>